<reference evidence="2" key="1">
    <citation type="submission" date="2016-03" db="EMBL/GenBank/DDBJ databases">
        <authorList>
            <person name="Guldener U."/>
        </authorList>
    </citation>
    <scope>NUCLEOTIDE SEQUENCE [LARGE SCALE GENOMIC DNA]</scope>
    <source>
        <strain evidence="2">04CH-RAC-A.6.1</strain>
    </source>
</reference>
<accession>A0A1E1JW15</accession>
<keyword evidence="2" id="KW-1185">Reference proteome</keyword>
<dbReference type="Proteomes" id="UP000178912">
    <property type="component" value="Unassembled WGS sequence"/>
</dbReference>
<evidence type="ECO:0000313" key="2">
    <source>
        <dbReference type="Proteomes" id="UP000178912"/>
    </source>
</evidence>
<gene>
    <name evidence="1" type="ORF">RAG0_00195</name>
</gene>
<proteinExistence type="predicted"/>
<evidence type="ECO:0000313" key="1">
    <source>
        <dbReference type="EMBL" id="CZS88444.1"/>
    </source>
</evidence>
<dbReference type="EMBL" id="FJUX01000001">
    <property type="protein sequence ID" value="CZS88444.1"/>
    <property type="molecule type" value="Genomic_DNA"/>
</dbReference>
<organism evidence="1 2">
    <name type="scientific">Rhynchosporium agropyri</name>
    <dbReference type="NCBI Taxonomy" id="914238"/>
    <lineage>
        <taxon>Eukaryota</taxon>
        <taxon>Fungi</taxon>
        <taxon>Dikarya</taxon>
        <taxon>Ascomycota</taxon>
        <taxon>Pezizomycotina</taxon>
        <taxon>Leotiomycetes</taxon>
        <taxon>Helotiales</taxon>
        <taxon>Ploettnerulaceae</taxon>
        <taxon>Rhynchosporium</taxon>
    </lineage>
</organism>
<protein>
    <submittedName>
        <fullName evidence="1">Uncharacterized protein</fullName>
    </submittedName>
</protein>
<dbReference type="AlphaFoldDB" id="A0A1E1JW15"/>
<name>A0A1E1JW15_9HELO</name>
<sequence length="50" mass="5780">MVGVDKYARKERLRLVYVHEETTPALISISKRREAFDSAKIADHHDLICP</sequence>